<dbReference type="PANTHER" id="PTHR45339">
    <property type="entry name" value="HYBRID SIGNAL TRANSDUCTION HISTIDINE KINASE J"/>
    <property type="match status" value="1"/>
</dbReference>
<feature type="modified residue" description="4-aspartylphosphate" evidence="5">
    <location>
        <position position="1200"/>
    </location>
</feature>
<dbReference type="SUPFAM" id="SSF63829">
    <property type="entry name" value="Calcium-dependent phosphotriesterase"/>
    <property type="match status" value="3"/>
</dbReference>
<dbReference type="InterPro" id="IPR001789">
    <property type="entry name" value="Sig_transdc_resp-reg_receiver"/>
</dbReference>
<dbReference type="Pfam" id="PF07494">
    <property type="entry name" value="Reg_prop"/>
    <property type="match status" value="10"/>
</dbReference>
<sequence>MAVSGDYMLKVYLTFLLFCFYSVFSFAKQPDIRFTHLTNINGLSQSTVKCILKDKYGFMWFGTQDGLNRYDGYEFKIYRNNPKDSKSLRSNDITTLYEDRQGRLWIGSNLGGLSLYDRTTDSFVHFFEGADSKPGLSHKDVTSIYEDGQGNLWIGTNWGLNLVNKKATKITHFLPDSTLDHALSHGTINAVFEDTKDNLWVGTRKGLNLLDRKSGRFKHYLSSENSPGSISHNVVKSMFEDRENNLWIGTENGLNLLNRSSGTFKQYKHEPANPESLGGQAVASVISAGNGNLWVGTEQALNLFNTKTGTFTRYVSNPIDKGGLNNSVVLSLLLDDQGILWVGTYSGGVNKYDRNLAFFRQYSSHYADYFTLSFNVVSAFAESAAGDIWVGTDGGALNLFKKSANQFLRYNPDPANPEYTLANYSVLTVLQSKKNDYVWIGTYGGGMDRYDPTTYTFKHYKQGEGPDQLSNNNVYALLEDRNGNVWIGTNGGGVNVLNNKTQTIKKYRHYVDMPDSLANDVIRALYEDRLGNIWIGTYGAGVSVFNPSTKKFTHYHKSNSNLGSNIVLSFLEDRKGNMWVGTMGGGLNMFDEKRKKFISYKEEQGLPNNTINYLAEDEKGNLWMSTNNGICRFDPVNKTSKHFSLFNGLQGYEFLPGSGLRASTGEIYFGGQNGFNVIDPASVPENKYAPAVVFTDFQLFNKSLAIGAEDSPLKQHIAETKVIELDYDQSVLSFEFAALSFTTPEENQYAYKMEGFDKGWHYVGTQRKATYTNLDPGEYVFQVKASNNDGVWNEEGAFVRIIIKPPFWLTWWFKVLVTAVIAGAFFVSNQYRVKSIEQKRKELERQVKQRTSEVVRQKEELQQQAESLKVLNQQLENQKVHEQKAREEAESARKEAERANQAKSIFLATMSHEIRTPLNGVIGMNSLLSKTKLDPEQQTYTEIIGASGKSLLAVINDILDFSKIESGKMELEYHPFNLRECLEEVLDMFADKAYQKQLEILYQMEHNVPQQVVGDSTRLKQILINLVGNAVKFTSEGEVVVRVKSLRFLSKEQVELAFDITDTGIGIADEKSGQLFKAFTQIDSSTTRKYGGSGLGLAICKRLVELMQGRIGVKSQLGKGTTFYFTVLVQASPQAAQTNVPPTLLELEGKQVLVVDDNATTRDILKSLLQQWKFKTLVAASAKEALELLLTHKCDLIITDMNMPEMDGVALAQAIRQQDTKLPLILLNSIGNVLEYSEKNLFYNILLKPVKQLQLHKQVVNCLKMLRSEEQQELEENQLTDSFAIQYPLQILVAEDYPMNQLFAQMVLEKLGYAWELAENGVQVLEAIEKKAYDIILMDVQMPEMGGLEATRIIRVQNGVGVQPYIVATTANALKEDEQECMAAGADAYISKPIELEQLMKILQKAALVIKSRASKEINSL</sequence>
<evidence type="ECO:0000313" key="10">
    <source>
        <dbReference type="EMBL" id="MFD2065446.1"/>
    </source>
</evidence>
<evidence type="ECO:0000256" key="4">
    <source>
        <dbReference type="ARBA" id="ARBA00023012"/>
    </source>
</evidence>
<keyword evidence="3 5" id="KW-0597">Phosphoprotein</keyword>
<proteinExistence type="predicted"/>
<dbReference type="InterPro" id="IPR005467">
    <property type="entry name" value="His_kinase_dom"/>
</dbReference>
<dbReference type="InterPro" id="IPR013783">
    <property type="entry name" value="Ig-like_fold"/>
</dbReference>
<dbReference type="SMART" id="SM00387">
    <property type="entry name" value="HATPase_c"/>
    <property type="match status" value="1"/>
</dbReference>
<dbReference type="Gene3D" id="2.60.40.10">
    <property type="entry name" value="Immunoglobulins"/>
    <property type="match status" value="1"/>
</dbReference>
<dbReference type="Pfam" id="PF00072">
    <property type="entry name" value="Response_reg"/>
    <property type="match status" value="2"/>
</dbReference>
<gene>
    <name evidence="10" type="ORF">ACFSKU_01005</name>
</gene>
<feature type="domain" description="Histidine kinase" evidence="8">
    <location>
        <begin position="909"/>
        <end position="1131"/>
    </location>
</feature>
<dbReference type="PROSITE" id="PS50109">
    <property type="entry name" value="HIS_KIN"/>
    <property type="match status" value="1"/>
</dbReference>
<dbReference type="SUPFAM" id="SSF55874">
    <property type="entry name" value="ATPase domain of HSP90 chaperone/DNA topoisomerase II/histidine kinase"/>
    <property type="match status" value="1"/>
</dbReference>
<dbReference type="CDD" id="cd17546">
    <property type="entry name" value="REC_hyHK_CKI1_RcsC-like"/>
    <property type="match status" value="2"/>
</dbReference>
<evidence type="ECO:0000259" key="9">
    <source>
        <dbReference type="PROSITE" id="PS50110"/>
    </source>
</evidence>
<evidence type="ECO:0000259" key="8">
    <source>
        <dbReference type="PROSITE" id="PS50109"/>
    </source>
</evidence>
<keyword evidence="7" id="KW-1133">Transmembrane helix</keyword>
<evidence type="ECO:0000256" key="5">
    <source>
        <dbReference type="PROSITE-ProRule" id="PRU00169"/>
    </source>
</evidence>
<dbReference type="InterPro" id="IPR011123">
    <property type="entry name" value="Y_Y_Y"/>
</dbReference>
<accession>A0ABW4WTG0</accession>
<dbReference type="CDD" id="cd16922">
    <property type="entry name" value="HATPase_EvgS-ArcB-TorS-like"/>
    <property type="match status" value="1"/>
</dbReference>
<name>A0ABW4WTG0_9BACT</name>
<keyword evidence="4" id="KW-0902">Two-component regulatory system</keyword>
<dbReference type="Pfam" id="PF02518">
    <property type="entry name" value="HATPase_c"/>
    <property type="match status" value="1"/>
</dbReference>
<dbReference type="InterPro" id="IPR004358">
    <property type="entry name" value="Sig_transdc_His_kin-like_C"/>
</dbReference>
<dbReference type="RefSeq" id="WP_229959802.1">
    <property type="nucleotide sequence ID" value="NZ_JAJJWI010000006.1"/>
</dbReference>
<dbReference type="EC" id="2.7.13.3" evidence="2"/>
<dbReference type="Gene3D" id="2.130.10.10">
    <property type="entry name" value="YVTN repeat-like/Quinoprotein amine dehydrogenase"/>
    <property type="match status" value="4"/>
</dbReference>
<reference evidence="11" key="1">
    <citation type="journal article" date="2019" name="Int. J. Syst. Evol. Microbiol.">
        <title>The Global Catalogue of Microorganisms (GCM) 10K type strain sequencing project: providing services to taxonomists for standard genome sequencing and annotation.</title>
        <authorList>
            <consortium name="The Broad Institute Genomics Platform"/>
            <consortium name="The Broad Institute Genome Sequencing Center for Infectious Disease"/>
            <person name="Wu L."/>
            <person name="Ma J."/>
        </authorList>
    </citation>
    <scope>NUCLEOTIDE SEQUENCE [LARGE SCALE GENOMIC DNA]</scope>
    <source>
        <strain evidence="11">JCM 16545</strain>
    </source>
</reference>
<dbReference type="Proteomes" id="UP001597369">
    <property type="component" value="Unassembled WGS sequence"/>
</dbReference>
<keyword evidence="7" id="KW-0472">Membrane</keyword>
<dbReference type="Gene3D" id="1.10.287.130">
    <property type="match status" value="1"/>
</dbReference>
<dbReference type="PROSITE" id="PS50110">
    <property type="entry name" value="RESPONSE_REGULATORY"/>
    <property type="match status" value="2"/>
</dbReference>
<feature type="transmembrane region" description="Helical" evidence="7">
    <location>
        <begin position="7"/>
        <end position="27"/>
    </location>
</feature>
<feature type="domain" description="Response regulatory" evidence="9">
    <location>
        <begin position="1151"/>
        <end position="1263"/>
    </location>
</feature>
<evidence type="ECO:0000256" key="7">
    <source>
        <dbReference type="SAM" id="Phobius"/>
    </source>
</evidence>
<feature type="modified residue" description="4-aspartylphosphate" evidence="5">
    <location>
        <position position="1339"/>
    </location>
</feature>
<feature type="coiled-coil region" evidence="6">
    <location>
        <begin position="833"/>
        <end position="902"/>
    </location>
</feature>
<dbReference type="SUPFAM" id="SSF47384">
    <property type="entry name" value="Homodimeric domain of signal transducing histidine kinase"/>
    <property type="match status" value="1"/>
</dbReference>
<keyword evidence="7" id="KW-0812">Transmembrane</keyword>
<evidence type="ECO:0000256" key="3">
    <source>
        <dbReference type="ARBA" id="ARBA00022553"/>
    </source>
</evidence>
<dbReference type="InterPro" id="IPR036890">
    <property type="entry name" value="HATPase_C_sf"/>
</dbReference>
<evidence type="ECO:0000256" key="2">
    <source>
        <dbReference type="ARBA" id="ARBA00012438"/>
    </source>
</evidence>
<dbReference type="SUPFAM" id="SSF52172">
    <property type="entry name" value="CheY-like"/>
    <property type="match status" value="2"/>
</dbReference>
<dbReference type="Pfam" id="PF00512">
    <property type="entry name" value="HisKA"/>
    <property type="match status" value="1"/>
</dbReference>
<dbReference type="InterPro" id="IPR003594">
    <property type="entry name" value="HATPase_dom"/>
</dbReference>
<dbReference type="EMBL" id="JBHUHV010000002">
    <property type="protein sequence ID" value="MFD2065446.1"/>
    <property type="molecule type" value="Genomic_DNA"/>
</dbReference>
<evidence type="ECO:0000256" key="6">
    <source>
        <dbReference type="SAM" id="Coils"/>
    </source>
</evidence>
<dbReference type="InterPro" id="IPR011006">
    <property type="entry name" value="CheY-like_superfamily"/>
</dbReference>
<dbReference type="PRINTS" id="PR00344">
    <property type="entry name" value="BCTRLSENSOR"/>
</dbReference>
<keyword evidence="11" id="KW-1185">Reference proteome</keyword>
<organism evidence="10 11">
    <name type="scientific">Pontibacter silvestris</name>
    <dbReference type="NCBI Taxonomy" id="2305183"/>
    <lineage>
        <taxon>Bacteria</taxon>
        <taxon>Pseudomonadati</taxon>
        <taxon>Bacteroidota</taxon>
        <taxon>Cytophagia</taxon>
        <taxon>Cytophagales</taxon>
        <taxon>Hymenobacteraceae</taxon>
        <taxon>Pontibacter</taxon>
    </lineage>
</organism>
<dbReference type="InterPro" id="IPR015943">
    <property type="entry name" value="WD40/YVTN_repeat-like_dom_sf"/>
</dbReference>
<dbReference type="Pfam" id="PF07495">
    <property type="entry name" value="Y_Y_Y"/>
    <property type="match status" value="1"/>
</dbReference>
<dbReference type="InterPro" id="IPR011110">
    <property type="entry name" value="Reg_prop"/>
</dbReference>
<dbReference type="Gene3D" id="3.40.50.2300">
    <property type="match status" value="2"/>
</dbReference>
<comment type="caution">
    <text evidence="10">The sequence shown here is derived from an EMBL/GenBank/DDBJ whole genome shotgun (WGS) entry which is preliminary data.</text>
</comment>
<dbReference type="Gene3D" id="3.30.565.10">
    <property type="entry name" value="Histidine kinase-like ATPase, C-terminal domain"/>
    <property type="match status" value="1"/>
</dbReference>
<dbReference type="SMART" id="SM00448">
    <property type="entry name" value="REC"/>
    <property type="match status" value="2"/>
</dbReference>
<dbReference type="CDD" id="cd00082">
    <property type="entry name" value="HisKA"/>
    <property type="match status" value="1"/>
</dbReference>
<keyword evidence="6" id="KW-0175">Coiled coil</keyword>
<dbReference type="SMART" id="SM00388">
    <property type="entry name" value="HisKA"/>
    <property type="match status" value="1"/>
</dbReference>
<comment type="catalytic activity">
    <reaction evidence="1">
        <text>ATP + protein L-histidine = ADP + protein N-phospho-L-histidine.</text>
        <dbReference type="EC" id="2.7.13.3"/>
    </reaction>
</comment>
<dbReference type="InterPro" id="IPR003661">
    <property type="entry name" value="HisK_dim/P_dom"/>
</dbReference>
<evidence type="ECO:0000313" key="11">
    <source>
        <dbReference type="Proteomes" id="UP001597369"/>
    </source>
</evidence>
<feature type="domain" description="Response regulatory" evidence="9">
    <location>
        <begin position="1290"/>
        <end position="1407"/>
    </location>
</feature>
<protein>
    <recommendedName>
        <fullName evidence="2">histidine kinase</fullName>
        <ecNumber evidence="2">2.7.13.3</ecNumber>
    </recommendedName>
</protein>
<dbReference type="InterPro" id="IPR036097">
    <property type="entry name" value="HisK_dim/P_sf"/>
</dbReference>
<dbReference type="PANTHER" id="PTHR45339:SF1">
    <property type="entry name" value="HYBRID SIGNAL TRANSDUCTION HISTIDINE KINASE J"/>
    <property type="match status" value="1"/>
</dbReference>
<evidence type="ECO:0000256" key="1">
    <source>
        <dbReference type="ARBA" id="ARBA00000085"/>
    </source>
</evidence>